<keyword evidence="3" id="KW-1185">Reference proteome</keyword>
<dbReference type="InterPro" id="IPR010730">
    <property type="entry name" value="HET"/>
</dbReference>
<gene>
    <name evidence="2" type="ORF">PPNO1_LOCUS7856</name>
</gene>
<comment type="caution">
    <text evidence="2">The sequence shown here is derived from an EMBL/GenBank/DDBJ whole genome shotgun (WGS) entry which is preliminary data.</text>
</comment>
<name>A0A9P1MEZ1_9PEZI</name>
<dbReference type="EMBL" id="CALLCH030000017">
    <property type="protein sequence ID" value="CAI4218263.1"/>
    <property type="molecule type" value="Genomic_DNA"/>
</dbReference>
<feature type="domain" description="Heterokaryon incompatibility" evidence="1">
    <location>
        <begin position="153"/>
        <end position="313"/>
    </location>
</feature>
<proteinExistence type="predicted"/>
<sequence>MAAVARPPRCALCHGLEAEHFVVDASLLEGAAEKCKMCHIIHTAVNSFFAPGVVDHIECLSDGPLYLTVKVQGRADQYVEVFTEHGCGRNIETSLKPDGYVPLIRKWLEDCEQNHPQCQWPEPKFLPARVIDVGTSNETMKLYISREREEARYVALSHCWGCRFVDVTCMSNFVKRLSRIEISEAAKTYHDAIELTRALGFRFIWIDSICIVQDDRHDWAREVTKLKDVYRNATLTIAADSAKASLDGFLGTLPARATAHWTRSIKTTADDSTRVTVYARLRYKNPVNPDTAPHSSGPVRPSKLSTRAWALQEFLLSARIVHFYEEEIVWSCYSLQRCECRALSAPPSPNYFRKLFSLKTTLPMELLKEWPGVVQQMTNMDFTIDTDRLPALSGLADVVRGQTASSEYYTALEGERGNAPEVKPLLTVMETVSPTLSTTNPYGPAESFSIRVHGQILPVEFDTTIDRWQLELLGPRTRPADRKLDRAIDDASPSRTDPTLRAIELRRRQHPTWDVIREPGQSLHTTNGRLVVRPIFIFDVFLDSPEVPEAPGTSGARLLTPIRGYYLIRAGCYIWGGELSTSSTEVVALILERVGEAPDGTDIFVRKGIALHAFDAERDWGMSWPRPSFSSNSEALSSALLIMDYIYDTDATKFVLMGMA</sequence>
<dbReference type="Proteomes" id="UP000838763">
    <property type="component" value="Unassembled WGS sequence"/>
</dbReference>
<evidence type="ECO:0000313" key="2">
    <source>
        <dbReference type="EMBL" id="CAI4218263.1"/>
    </source>
</evidence>
<dbReference type="PANTHER" id="PTHR33112:SF16">
    <property type="entry name" value="HETEROKARYON INCOMPATIBILITY DOMAIN-CONTAINING PROTEIN"/>
    <property type="match status" value="1"/>
</dbReference>
<evidence type="ECO:0000259" key="1">
    <source>
        <dbReference type="Pfam" id="PF06985"/>
    </source>
</evidence>
<protein>
    <recommendedName>
        <fullName evidence="1">Heterokaryon incompatibility domain-containing protein</fullName>
    </recommendedName>
</protein>
<evidence type="ECO:0000313" key="3">
    <source>
        <dbReference type="Proteomes" id="UP000838763"/>
    </source>
</evidence>
<reference evidence="2" key="1">
    <citation type="submission" date="2022-11" db="EMBL/GenBank/DDBJ databases">
        <authorList>
            <person name="Scott C."/>
            <person name="Bruce N."/>
        </authorList>
    </citation>
    <scope>NUCLEOTIDE SEQUENCE</scope>
</reference>
<dbReference type="Pfam" id="PF06985">
    <property type="entry name" value="HET"/>
    <property type="match status" value="1"/>
</dbReference>
<dbReference type="OrthoDB" id="5243115at2759"/>
<dbReference type="PANTHER" id="PTHR33112">
    <property type="entry name" value="DOMAIN PROTEIN, PUTATIVE-RELATED"/>
    <property type="match status" value="1"/>
</dbReference>
<accession>A0A9P1MEZ1</accession>
<organism evidence="2 3">
    <name type="scientific">Parascedosporium putredinis</name>
    <dbReference type="NCBI Taxonomy" id="1442378"/>
    <lineage>
        <taxon>Eukaryota</taxon>
        <taxon>Fungi</taxon>
        <taxon>Dikarya</taxon>
        <taxon>Ascomycota</taxon>
        <taxon>Pezizomycotina</taxon>
        <taxon>Sordariomycetes</taxon>
        <taxon>Hypocreomycetidae</taxon>
        <taxon>Microascales</taxon>
        <taxon>Microascaceae</taxon>
        <taxon>Parascedosporium</taxon>
    </lineage>
</organism>
<dbReference type="AlphaFoldDB" id="A0A9P1MEZ1"/>